<comment type="caution">
    <text evidence="6">The sequence shown here is derived from an EMBL/GenBank/DDBJ whole genome shotgun (WGS) entry which is preliminary data.</text>
</comment>
<feature type="compositionally biased region" description="Low complexity" evidence="5">
    <location>
        <begin position="44"/>
        <end position="62"/>
    </location>
</feature>
<protein>
    <recommendedName>
        <fullName evidence="8">DNA-directed RNA polymerase III subunit RPC4</fullName>
    </recommendedName>
</protein>
<accession>A0ABD0JM91</accession>
<feature type="region of interest" description="Disordered" evidence="5">
    <location>
        <begin position="1"/>
        <end position="67"/>
    </location>
</feature>
<proteinExistence type="predicted"/>
<dbReference type="InterPro" id="IPR007811">
    <property type="entry name" value="RPC4"/>
</dbReference>
<evidence type="ECO:0000256" key="2">
    <source>
        <dbReference type="ARBA" id="ARBA00022478"/>
    </source>
</evidence>
<evidence type="ECO:0000313" key="7">
    <source>
        <dbReference type="Proteomes" id="UP001519460"/>
    </source>
</evidence>
<dbReference type="AlphaFoldDB" id="A0ABD0JM91"/>
<evidence type="ECO:0000256" key="1">
    <source>
        <dbReference type="ARBA" id="ARBA00004123"/>
    </source>
</evidence>
<gene>
    <name evidence="6" type="ORF">BaRGS_00032893</name>
</gene>
<dbReference type="PANTHER" id="PTHR13408">
    <property type="entry name" value="DNA-DIRECTED RNA POLYMERASE III"/>
    <property type="match status" value="1"/>
</dbReference>
<organism evidence="6 7">
    <name type="scientific">Batillaria attramentaria</name>
    <dbReference type="NCBI Taxonomy" id="370345"/>
    <lineage>
        <taxon>Eukaryota</taxon>
        <taxon>Metazoa</taxon>
        <taxon>Spiralia</taxon>
        <taxon>Lophotrochozoa</taxon>
        <taxon>Mollusca</taxon>
        <taxon>Gastropoda</taxon>
        <taxon>Caenogastropoda</taxon>
        <taxon>Sorbeoconcha</taxon>
        <taxon>Cerithioidea</taxon>
        <taxon>Batillariidae</taxon>
        <taxon>Batillaria</taxon>
    </lineage>
</organism>
<reference evidence="6 7" key="1">
    <citation type="journal article" date="2023" name="Sci. Data">
        <title>Genome assembly of the Korean intertidal mud-creeper Batillaria attramentaria.</title>
        <authorList>
            <person name="Patra A.K."/>
            <person name="Ho P.T."/>
            <person name="Jun S."/>
            <person name="Lee S.J."/>
            <person name="Kim Y."/>
            <person name="Won Y.J."/>
        </authorList>
    </citation>
    <scope>NUCLEOTIDE SEQUENCE [LARGE SCALE GENOMIC DNA]</scope>
    <source>
        <strain evidence="6">Wonlab-2016</strain>
    </source>
</reference>
<dbReference type="Pfam" id="PF05132">
    <property type="entry name" value="RNA_pol_Rpc4"/>
    <property type="match status" value="1"/>
</dbReference>
<dbReference type="GO" id="GO:0005634">
    <property type="term" value="C:nucleus"/>
    <property type="evidence" value="ECO:0007669"/>
    <property type="project" value="UniProtKB-SubCell"/>
</dbReference>
<sequence>MLPMSALAKAELKKEKQEKVSAGEVHVKNEPMDDTDALSNVETSSEAAMSVGSSSGRSSPESGEGREISCKHLLKRVAKSEKEELVFLQLPDVLPGQPSTEILPNSKGDADTVRKDGKQGEEDPQKPASCSLADFSEGYVGKLRVRRSGKTELVLGNVVLDVSMGTPCGFLQDVVSIRTEEEDPRMTVLGHLRHRMICTPNFESLLRSSLNT</sequence>
<keyword evidence="2" id="KW-0240">DNA-directed RNA polymerase</keyword>
<evidence type="ECO:0000256" key="3">
    <source>
        <dbReference type="ARBA" id="ARBA00023163"/>
    </source>
</evidence>
<keyword evidence="4" id="KW-0539">Nucleus</keyword>
<dbReference type="PANTHER" id="PTHR13408:SF0">
    <property type="entry name" value="DNA-DIRECTED RNA POLYMERASE III SUBUNIT RPC4"/>
    <property type="match status" value="1"/>
</dbReference>
<keyword evidence="3" id="KW-0804">Transcription</keyword>
<evidence type="ECO:0008006" key="8">
    <source>
        <dbReference type="Google" id="ProtNLM"/>
    </source>
</evidence>
<evidence type="ECO:0000313" key="6">
    <source>
        <dbReference type="EMBL" id="KAK7475843.1"/>
    </source>
</evidence>
<dbReference type="GO" id="GO:0000428">
    <property type="term" value="C:DNA-directed RNA polymerase complex"/>
    <property type="evidence" value="ECO:0007669"/>
    <property type="project" value="UniProtKB-KW"/>
</dbReference>
<feature type="compositionally biased region" description="Basic and acidic residues" evidence="5">
    <location>
        <begin position="10"/>
        <end position="31"/>
    </location>
</feature>
<name>A0ABD0JM91_9CAEN</name>
<feature type="region of interest" description="Disordered" evidence="5">
    <location>
        <begin position="96"/>
        <end position="130"/>
    </location>
</feature>
<feature type="compositionally biased region" description="Basic and acidic residues" evidence="5">
    <location>
        <begin position="108"/>
        <end position="125"/>
    </location>
</feature>
<comment type="subcellular location">
    <subcellularLocation>
        <location evidence="1">Nucleus</location>
    </subcellularLocation>
</comment>
<dbReference type="EMBL" id="JACVVK020000392">
    <property type="protein sequence ID" value="KAK7475843.1"/>
    <property type="molecule type" value="Genomic_DNA"/>
</dbReference>
<evidence type="ECO:0000256" key="5">
    <source>
        <dbReference type="SAM" id="MobiDB-lite"/>
    </source>
</evidence>
<evidence type="ECO:0000256" key="4">
    <source>
        <dbReference type="ARBA" id="ARBA00023242"/>
    </source>
</evidence>
<dbReference type="Proteomes" id="UP001519460">
    <property type="component" value="Unassembled WGS sequence"/>
</dbReference>
<keyword evidence="7" id="KW-1185">Reference proteome</keyword>